<dbReference type="Proteomes" id="UP000708208">
    <property type="component" value="Unassembled WGS sequence"/>
</dbReference>
<proteinExistence type="predicted"/>
<dbReference type="EMBL" id="CAJVCH010304643">
    <property type="protein sequence ID" value="CAG7785813.1"/>
    <property type="molecule type" value="Genomic_DNA"/>
</dbReference>
<feature type="non-terminal residue" evidence="1">
    <location>
        <position position="1"/>
    </location>
</feature>
<comment type="caution">
    <text evidence="1">The sequence shown here is derived from an EMBL/GenBank/DDBJ whole genome shotgun (WGS) entry which is preliminary data.</text>
</comment>
<sequence length="12" mass="1273">KKKAKDSAGLID</sequence>
<protein>
    <submittedName>
        <fullName evidence="1">Uncharacterized protein</fullName>
    </submittedName>
</protein>
<reference evidence="1" key="1">
    <citation type="submission" date="2021-06" db="EMBL/GenBank/DDBJ databases">
        <authorList>
            <person name="Hodson N. C."/>
            <person name="Mongue J. A."/>
            <person name="Jaron S. K."/>
        </authorList>
    </citation>
    <scope>NUCLEOTIDE SEQUENCE</scope>
</reference>
<gene>
    <name evidence="1" type="ORF">AFUS01_LOCUS24417</name>
</gene>
<evidence type="ECO:0000313" key="1">
    <source>
        <dbReference type="EMBL" id="CAG7785813.1"/>
    </source>
</evidence>
<organism evidence="1 2">
    <name type="scientific">Allacma fusca</name>
    <dbReference type="NCBI Taxonomy" id="39272"/>
    <lineage>
        <taxon>Eukaryota</taxon>
        <taxon>Metazoa</taxon>
        <taxon>Ecdysozoa</taxon>
        <taxon>Arthropoda</taxon>
        <taxon>Hexapoda</taxon>
        <taxon>Collembola</taxon>
        <taxon>Symphypleona</taxon>
        <taxon>Sminthuridae</taxon>
        <taxon>Allacma</taxon>
    </lineage>
</organism>
<evidence type="ECO:0000313" key="2">
    <source>
        <dbReference type="Proteomes" id="UP000708208"/>
    </source>
</evidence>
<name>A0A8J2KBS7_9HEXA</name>
<keyword evidence="2" id="KW-1185">Reference proteome</keyword>
<accession>A0A8J2KBS7</accession>